<dbReference type="AlphaFoldDB" id="A0A0F5QGB9"/>
<dbReference type="PATRIC" id="fig|1293439.3.peg.822"/>
<dbReference type="Proteomes" id="UP000033411">
    <property type="component" value="Unassembled WGS sequence"/>
</dbReference>
<protein>
    <submittedName>
        <fullName evidence="1">Uncharacterized protein</fullName>
    </submittedName>
</protein>
<organism evidence="1 2">
    <name type="scientific">Devosia epidermidihirudinis</name>
    <dbReference type="NCBI Taxonomy" id="1293439"/>
    <lineage>
        <taxon>Bacteria</taxon>
        <taxon>Pseudomonadati</taxon>
        <taxon>Pseudomonadota</taxon>
        <taxon>Alphaproteobacteria</taxon>
        <taxon>Hyphomicrobiales</taxon>
        <taxon>Devosiaceae</taxon>
        <taxon>Devosia</taxon>
    </lineage>
</organism>
<evidence type="ECO:0000313" key="2">
    <source>
        <dbReference type="Proteomes" id="UP000033411"/>
    </source>
</evidence>
<keyword evidence="2" id="KW-1185">Reference proteome</keyword>
<dbReference type="EMBL" id="LANJ01000011">
    <property type="protein sequence ID" value="KKC39743.1"/>
    <property type="molecule type" value="Genomic_DNA"/>
</dbReference>
<gene>
    <name evidence="1" type="ORF">WH87_06275</name>
</gene>
<name>A0A0F5QGB9_9HYPH</name>
<accession>A0A0F5QGB9</accession>
<proteinExistence type="predicted"/>
<sequence>MLCFIRRSSMRVAFSMDPGLRRDDIVEFASQARIRRQNDMSLTGVSPDYVADTRVQRYVDGFSRDKAP</sequence>
<evidence type="ECO:0000313" key="1">
    <source>
        <dbReference type="EMBL" id="KKC39743.1"/>
    </source>
</evidence>
<reference evidence="1 2" key="1">
    <citation type="submission" date="2015-03" db="EMBL/GenBank/DDBJ databases">
        <authorList>
            <person name="Lepp D."/>
            <person name="Hassan Y.I."/>
            <person name="Li X.-Z."/>
            <person name="Zhou T."/>
        </authorList>
    </citation>
    <scope>NUCLEOTIDE SEQUENCE [LARGE SCALE GENOMIC DNA]</scope>
    <source>
        <strain evidence="1 2">E84</strain>
    </source>
</reference>
<comment type="caution">
    <text evidence="1">The sequence shown here is derived from an EMBL/GenBank/DDBJ whole genome shotgun (WGS) entry which is preliminary data.</text>
</comment>
<dbReference type="STRING" id="1293439.WH87_06275"/>